<organism evidence="1 2">
    <name type="scientific">Ilex paraguariensis</name>
    <name type="common">yerba mate</name>
    <dbReference type="NCBI Taxonomy" id="185542"/>
    <lineage>
        <taxon>Eukaryota</taxon>
        <taxon>Viridiplantae</taxon>
        <taxon>Streptophyta</taxon>
        <taxon>Embryophyta</taxon>
        <taxon>Tracheophyta</taxon>
        <taxon>Spermatophyta</taxon>
        <taxon>Magnoliopsida</taxon>
        <taxon>eudicotyledons</taxon>
        <taxon>Gunneridae</taxon>
        <taxon>Pentapetalae</taxon>
        <taxon>asterids</taxon>
        <taxon>campanulids</taxon>
        <taxon>Aquifoliales</taxon>
        <taxon>Aquifoliaceae</taxon>
        <taxon>Ilex</taxon>
    </lineage>
</organism>
<comment type="caution">
    <text evidence="1">The sequence shown here is derived from an EMBL/GenBank/DDBJ whole genome shotgun (WGS) entry which is preliminary data.</text>
</comment>
<proteinExistence type="predicted"/>
<reference evidence="1 2" key="1">
    <citation type="submission" date="2024-02" db="EMBL/GenBank/DDBJ databases">
        <authorList>
            <person name="Vignale AGUSTIN F."/>
            <person name="Sosa J E."/>
            <person name="Modenutti C."/>
        </authorList>
    </citation>
    <scope>NUCLEOTIDE SEQUENCE [LARGE SCALE GENOMIC DNA]</scope>
</reference>
<sequence length="223" mass="24756">MDPHNNKDELQKSVAQQSFAPRIISNISDGVQYHAPEGRDLHAHMQREIPDSANPGSFGCVPVSHPAHQVDNGIQQSDGAAFHLRPPHPSPSNQFSYIQADQRMPSRREIPLPSYPIGFHFVQNPDAGNFHSDHDRMKLAPHDTGESWRFSTASVSGPCYADSASVSYAPHPYTGPPCEPAVVNHRWAVPPQSLNHIGLMPYRPPFECPIPVATRAPNFWQPR</sequence>
<accession>A0ABC8S762</accession>
<dbReference type="Proteomes" id="UP001642360">
    <property type="component" value="Unassembled WGS sequence"/>
</dbReference>
<name>A0ABC8S762_9AQUA</name>
<keyword evidence="2" id="KW-1185">Reference proteome</keyword>
<evidence type="ECO:0000313" key="2">
    <source>
        <dbReference type="Proteomes" id="UP001642360"/>
    </source>
</evidence>
<dbReference type="EMBL" id="CAUOFW020002092">
    <property type="protein sequence ID" value="CAK9151044.1"/>
    <property type="molecule type" value="Genomic_DNA"/>
</dbReference>
<evidence type="ECO:0000313" key="1">
    <source>
        <dbReference type="EMBL" id="CAK9151044.1"/>
    </source>
</evidence>
<protein>
    <submittedName>
        <fullName evidence="1">Uncharacterized protein</fullName>
    </submittedName>
</protein>
<dbReference type="AlphaFoldDB" id="A0ABC8S762"/>
<gene>
    <name evidence="1" type="ORF">ILEXP_LOCUS19203</name>
</gene>